<evidence type="ECO:0000313" key="3">
    <source>
        <dbReference type="Proteomes" id="UP000481360"/>
    </source>
</evidence>
<sequence>MNDTEQLVKDALGKLAERTPHPGPTLNALRRKRKQHRNNIFLIATAGMAAVAVLIFTGLVASDKYTPPSHNDAAAALMPHKSAGQPIPLKYAPHWLPDGFVETHRAASGDQVSRDWVPAGSKGNPLEKAEQPRITVQTIKDLPADRDKFEQVSVRQLPAWVVVHGSVAELFWKAQDVLNVTVRGVADPKSIALRVADSVRMDAKVTFLPPFWLDGAPASEVWGDSPYDWTARWAGEKYGVTVSTSAPAKTDGALVTLRGQKGSLIDDGTVTVRDSSGFWITVNGAQGERDALVAAAGRVQLQIVPQPDTVWIGRGV</sequence>
<name>A0A7C9VNI4_9PSEU</name>
<accession>A0A7C9VNI4</accession>
<evidence type="ECO:0000313" key="2">
    <source>
        <dbReference type="EMBL" id="NGY58275.1"/>
    </source>
</evidence>
<comment type="caution">
    <text evidence="2">The sequence shown here is derived from an EMBL/GenBank/DDBJ whole genome shotgun (WGS) entry which is preliminary data.</text>
</comment>
<dbReference type="RefSeq" id="WP_166044280.1">
    <property type="nucleotide sequence ID" value="NZ_JAAMPJ010000001.1"/>
</dbReference>
<keyword evidence="1" id="KW-0812">Transmembrane</keyword>
<proteinExistence type="predicted"/>
<organism evidence="2 3">
    <name type="scientific">Lentzea alba</name>
    <dbReference type="NCBI Taxonomy" id="2714351"/>
    <lineage>
        <taxon>Bacteria</taxon>
        <taxon>Bacillati</taxon>
        <taxon>Actinomycetota</taxon>
        <taxon>Actinomycetes</taxon>
        <taxon>Pseudonocardiales</taxon>
        <taxon>Pseudonocardiaceae</taxon>
        <taxon>Lentzea</taxon>
    </lineage>
</organism>
<keyword evidence="1" id="KW-0472">Membrane</keyword>
<dbReference type="AlphaFoldDB" id="A0A7C9VNI4"/>
<keyword evidence="1" id="KW-1133">Transmembrane helix</keyword>
<evidence type="ECO:0000256" key="1">
    <source>
        <dbReference type="SAM" id="Phobius"/>
    </source>
</evidence>
<dbReference type="EMBL" id="JAAMPJ010000001">
    <property type="protein sequence ID" value="NGY58275.1"/>
    <property type="molecule type" value="Genomic_DNA"/>
</dbReference>
<gene>
    <name evidence="2" type="ORF">G7043_04925</name>
</gene>
<feature type="transmembrane region" description="Helical" evidence="1">
    <location>
        <begin position="40"/>
        <end position="61"/>
    </location>
</feature>
<reference evidence="2 3" key="1">
    <citation type="submission" date="2020-03" db="EMBL/GenBank/DDBJ databases">
        <title>Isolation and identification of active actinomycetes.</title>
        <authorList>
            <person name="Sun X."/>
        </authorList>
    </citation>
    <scope>NUCLEOTIDE SEQUENCE [LARGE SCALE GENOMIC DNA]</scope>
    <source>
        <strain evidence="2 3">NEAU-D13</strain>
    </source>
</reference>
<dbReference type="Proteomes" id="UP000481360">
    <property type="component" value="Unassembled WGS sequence"/>
</dbReference>
<protein>
    <submittedName>
        <fullName evidence="2">Uncharacterized protein</fullName>
    </submittedName>
</protein>
<keyword evidence="3" id="KW-1185">Reference proteome</keyword>